<dbReference type="PROSITE" id="PS50893">
    <property type="entry name" value="ABC_TRANSPORTER_2"/>
    <property type="match status" value="1"/>
</dbReference>
<proteinExistence type="predicted"/>
<keyword evidence="1" id="KW-0547">Nucleotide-binding</keyword>
<reference evidence="4 5" key="1">
    <citation type="submission" date="2023-11" db="EMBL/GenBank/DDBJ databases">
        <title>Novel species in genus Nocardioides.</title>
        <authorList>
            <person name="Zhou H."/>
        </authorList>
    </citation>
    <scope>NUCLEOTIDE SEQUENCE [LARGE SCALE GENOMIC DNA]</scope>
    <source>
        <strain evidence="4 5">S-58</strain>
    </source>
</reference>
<keyword evidence="2 4" id="KW-0067">ATP-binding</keyword>
<evidence type="ECO:0000313" key="5">
    <source>
        <dbReference type="Proteomes" id="UP001291999"/>
    </source>
</evidence>
<organism evidence="4 5">
    <name type="scientific">Nocardioides renjunii</name>
    <dbReference type="NCBI Taxonomy" id="3095075"/>
    <lineage>
        <taxon>Bacteria</taxon>
        <taxon>Bacillati</taxon>
        <taxon>Actinomycetota</taxon>
        <taxon>Actinomycetes</taxon>
        <taxon>Propionibacteriales</taxon>
        <taxon>Nocardioidaceae</taxon>
        <taxon>Nocardioides</taxon>
    </lineage>
</organism>
<dbReference type="Pfam" id="PF00005">
    <property type="entry name" value="ABC_tran"/>
    <property type="match status" value="1"/>
</dbReference>
<sequence length="237" mass="24815">MADIRFANVTCCYAGAHEPAVSGLDLTVTDGELLALYGPPASGKSTVLRILTGLVPVTSGRVLVGGRELADPSVGPMVLVFQNYALQPSLTVLENIGLPLALQRVGKKDVAQRASDAADRVDLTGVLRRRGGTLTTGQRIRVALARALVQNPAALLLDEPLANLQPSLRSEVAELVTSAQQSLGITTVYVTEDPQEAVAIGDRVALLEAGVLREVAAPADLDAPGRGQRVRRGTQDA</sequence>
<evidence type="ECO:0000313" key="4">
    <source>
        <dbReference type="EMBL" id="MDZ5663376.1"/>
    </source>
</evidence>
<dbReference type="GO" id="GO:0005524">
    <property type="term" value="F:ATP binding"/>
    <property type="evidence" value="ECO:0007669"/>
    <property type="project" value="UniProtKB-KW"/>
</dbReference>
<dbReference type="PANTHER" id="PTHR43875">
    <property type="entry name" value="MALTODEXTRIN IMPORT ATP-BINDING PROTEIN MSMX"/>
    <property type="match status" value="1"/>
</dbReference>
<gene>
    <name evidence="4" type="ORF">SFC79_16500</name>
</gene>
<accession>A0ABU5KEJ3</accession>
<evidence type="ECO:0000259" key="3">
    <source>
        <dbReference type="PROSITE" id="PS50893"/>
    </source>
</evidence>
<dbReference type="Proteomes" id="UP001291999">
    <property type="component" value="Unassembled WGS sequence"/>
</dbReference>
<dbReference type="PANTHER" id="PTHR43875:SF1">
    <property type="entry name" value="OSMOPROTECTIVE COMPOUNDS UPTAKE ATP-BINDING PROTEIN GGTA"/>
    <property type="match status" value="1"/>
</dbReference>
<dbReference type="RefSeq" id="WP_322425174.1">
    <property type="nucleotide sequence ID" value="NZ_CP141058.1"/>
</dbReference>
<evidence type="ECO:0000256" key="2">
    <source>
        <dbReference type="ARBA" id="ARBA00022840"/>
    </source>
</evidence>
<keyword evidence="5" id="KW-1185">Reference proteome</keyword>
<protein>
    <submittedName>
        <fullName evidence="4">ABC transporter ATP-binding protein</fullName>
    </submittedName>
</protein>
<dbReference type="InterPro" id="IPR047641">
    <property type="entry name" value="ABC_transpr_MalK/UgpC-like"/>
</dbReference>
<dbReference type="InterPro" id="IPR003593">
    <property type="entry name" value="AAA+_ATPase"/>
</dbReference>
<feature type="domain" description="ABC transporter" evidence="3">
    <location>
        <begin position="4"/>
        <end position="234"/>
    </location>
</feature>
<dbReference type="InterPro" id="IPR027417">
    <property type="entry name" value="P-loop_NTPase"/>
</dbReference>
<name>A0ABU5KEJ3_9ACTN</name>
<evidence type="ECO:0000256" key="1">
    <source>
        <dbReference type="ARBA" id="ARBA00022741"/>
    </source>
</evidence>
<dbReference type="SMART" id="SM00382">
    <property type="entry name" value="AAA"/>
    <property type="match status" value="1"/>
</dbReference>
<dbReference type="InterPro" id="IPR003439">
    <property type="entry name" value="ABC_transporter-like_ATP-bd"/>
</dbReference>
<dbReference type="Gene3D" id="3.40.50.300">
    <property type="entry name" value="P-loop containing nucleotide triphosphate hydrolases"/>
    <property type="match status" value="1"/>
</dbReference>
<comment type="caution">
    <text evidence="4">The sequence shown here is derived from an EMBL/GenBank/DDBJ whole genome shotgun (WGS) entry which is preliminary data.</text>
</comment>
<dbReference type="EMBL" id="JAXQPW010000006">
    <property type="protein sequence ID" value="MDZ5663376.1"/>
    <property type="molecule type" value="Genomic_DNA"/>
</dbReference>
<dbReference type="SUPFAM" id="SSF52540">
    <property type="entry name" value="P-loop containing nucleoside triphosphate hydrolases"/>
    <property type="match status" value="1"/>
</dbReference>